<keyword evidence="3 6" id="KW-0067">ATP-binding</keyword>
<dbReference type="InterPro" id="IPR016185">
    <property type="entry name" value="PreATP-grasp_dom_sf"/>
</dbReference>
<sequence length="511" mass="56184">MTPHQPASSKPPFKKVLVANRAEIAVRVIRALRELGIESVAVFSEADRDALHVRFATEAYCIGPAPSNESYLRADKILEVALASGAEAIHPGYGFLSENAAFAEKVEAAGLKFFGPSSKAILTMGDKLRARAAALESGAPIVPGTPDPVETVEAALIAAKDVGYPIMLKASAGGGGKGMRIVRDEDELKSAFDLTRGEAQGAFGDATVYLERYIEMPRHIEIQVFGDTHGNIVHLGERECSLQRRHQKVIEEAPSMVVDEALRAEMGEAAIKVARSVDYVGAGTVEFIMDQQGEFFFLEMNTRLQVEHPVTELVYNVDLVHEQIQVAAGQPLSWKQEDLSPKGWAIECRIYAEDPFHGFLPSLGTISQLRMASGPGIRNDMGVHQGFEVSRFYDPMLGKLIAYGADREMARKRMSRALREIMVAGLRTNIAYHRRLVNSPEFIEGRMDTGLLEREFQGIPRSQREDRELAAIVAAVLATHEEARRTRPTKQSDSGAMSAWKLAGRGRKFGR</sequence>
<dbReference type="EMBL" id="JABDJR010000189">
    <property type="protein sequence ID" value="NNF06106.1"/>
    <property type="molecule type" value="Genomic_DNA"/>
</dbReference>
<dbReference type="PANTHER" id="PTHR18866:SF33">
    <property type="entry name" value="METHYLCROTONOYL-COA CARBOXYLASE SUBUNIT ALPHA, MITOCHONDRIAL-RELATED"/>
    <property type="match status" value="1"/>
</dbReference>
<keyword evidence="5" id="KW-0092">Biotin</keyword>
<name>A0A7Y2E6I0_UNCEI</name>
<evidence type="ECO:0000256" key="2">
    <source>
        <dbReference type="ARBA" id="ARBA00022741"/>
    </source>
</evidence>
<dbReference type="FunFam" id="3.30.470.20:FF:000028">
    <property type="entry name" value="Methylcrotonoyl-CoA carboxylase subunit alpha, mitochondrial"/>
    <property type="match status" value="1"/>
</dbReference>
<dbReference type="NCBIfam" id="TIGR00514">
    <property type="entry name" value="accC"/>
    <property type="match status" value="1"/>
</dbReference>
<dbReference type="Pfam" id="PF02786">
    <property type="entry name" value="CPSase_L_D2"/>
    <property type="match status" value="1"/>
</dbReference>
<dbReference type="InterPro" id="IPR050856">
    <property type="entry name" value="Biotin_carboxylase_complex"/>
</dbReference>
<reference evidence="9 10" key="1">
    <citation type="submission" date="2020-03" db="EMBL/GenBank/DDBJ databases">
        <title>Metabolic flexibility allows generalist bacteria to become dominant in a frequently disturbed ecosystem.</title>
        <authorList>
            <person name="Chen Y.-J."/>
            <person name="Leung P.M."/>
            <person name="Bay S.K."/>
            <person name="Hugenholtz P."/>
            <person name="Kessler A.J."/>
            <person name="Shelley G."/>
            <person name="Waite D.W."/>
            <person name="Cook P.L."/>
            <person name="Greening C."/>
        </authorList>
    </citation>
    <scope>NUCLEOTIDE SEQUENCE [LARGE SCALE GENOMIC DNA]</scope>
    <source>
        <strain evidence="9">SS_bin_28</strain>
    </source>
</reference>
<dbReference type="PANTHER" id="PTHR18866">
    <property type="entry name" value="CARBOXYLASE:PYRUVATE/ACETYL-COA/PROPIONYL-COA CARBOXYLASE"/>
    <property type="match status" value="1"/>
</dbReference>
<evidence type="ECO:0000256" key="5">
    <source>
        <dbReference type="ARBA" id="ARBA00023267"/>
    </source>
</evidence>
<dbReference type="GO" id="GO:0004075">
    <property type="term" value="F:biotin carboxylase activity"/>
    <property type="evidence" value="ECO:0007669"/>
    <property type="project" value="UniProtKB-EC"/>
</dbReference>
<dbReference type="PROSITE" id="PS00867">
    <property type="entry name" value="CPSASE_2"/>
    <property type="match status" value="1"/>
</dbReference>
<dbReference type="UniPathway" id="UPA00655">
    <property type="reaction ID" value="UER00711"/>
</dbReference>
<protein>
    <submittedName>
        <fullName evidence="9">Acetyl-CoA carboxylase biotin carboxylase subunit</fullName>
        <ecNumber evidence="9">6.3.4.14</ecNumber>
    </submittedName>
</protein>
<keyword evidence="4" id="KW-0460">Magnesium</keyword>
<dbReference type="InterPro" id="IPR005479">
    <property type="entry name" value="CPAse_ATP-bd"/>
</dbReference>
<dbReference type="SMART" id="SM00878">
    <property type="entry name" value="Biotin_carb_C"/>
    <property type="match status" value="1"/>
</dbReference>
<comment type="caution">
    <text evidence="9">The sequence shown here is derived from an EMBL/GenBank/DDBJ whole genome shotgun (WGS) entry which is preliminary data.</text>
</comment>
<evidence type="ECO:0000256" key="4">
    <source>
        <dbReference type="ARBA" id="ARBA00022842"/>
    </source>
</evidence>
<dbReference type="GO" id="GO:0046872">
    <property type="term" value="F:metal ion binding"/>
    <property type="evidence" value="ECO:0007669"/>
    <property type="project" value="InterPro"/>
</dbReference>
<evidence type="ECO:0000256" key="6">
    <source>
        <dbReference type="PROSITE-ProRule" id="PRU00409"/>
    </source>
</evidence>
<dbReference type="Pfam" id="PF00289">
    <property type="entry name" value="Biotin_carb_N"/>
    <property type="match status" value="1"/>
</dbReference>
<dbReference type="InterPro" id="IPR011764">
    <property type="entry name" value="Biotin_carboxylation_dom"/>
</dbReference>
<feature type="domain" description="ATP-grasp" evidence="7">
    <location>
        <begin position="127"/>
        <end position="328"/>
    </location>
</feature>
<keyword evidence="2 6" id="KW-0547">Nucleotide-binding</keyword>
<evidence type="ECO:0000259" key="8">
    <source>
        <dbReference type="PROSITE" id="PS50979"/>
    </source>
</evidence>
<dbReference type="FunFam" id="3.40.50.20:FF:000010">
    <property type="entry name" value="Propionyl-CoA carboxylase subunit alpha"/>
    <property type="match status" value="1"/>
</dbReference>
<dbReference type="InterPro" id="IPR005482">
    <property type="entry name" value="Biotin_COase_C"/>
</dbReference>
<accession>A0A7Y2E6I0</accession>
<dbReference type="Gene3D" id="3.30.470.20">
    <property type="entry name" value="ATP-grasp fold, B domain"/>
    <property type="match status" value="1"/>
</dbReference>
<dbReference type="AlphaFoldDB" id="A0A7Y2E6I0"/>
<evidence type="ECO:0000256" key="1">
    <source>
        <dbReference type="ARBA" id="ARBA00022598"/>
    </source>
</evidence>
<evidence type="ECO:0000256" key="3">
    <source>
        <dbReference type="ARBA" id="ARBA00022840"/>
    </source>
</evidence>
<dbReference type="PROSITE" id="PS00866">
    <property type="entry name" value="CPSASE_1"/>
    <property type="match status" value="1"/>
</dbReference>
<keyword evidence="1 9" id="KW-0436">Ligase</keyword>
<dbReference type="EC" id="6.3.4.14" evidence="9"/>
<dbReference type="PROSITE" id="PS50975">
    <property type="entry name" value="ATP_GRASP"/>
    <property type="match status" value="1"/>
</dbReference>
<organism evidence="9 10">
    <name type="scientific">Eiseniibacteriota bacterium</name>
    <dbReference type="NCBI Taxonomy" id="2212470"/>
    <lineage>
        <taxon>Bacteria</taxon>
        <taxon>Candidatus Eiseniibacteriota</taxon>
    </lineage>
</organism>
<dbReference type="InterPro" id="IPR011761">
    <property type="entry name" value="ATP-grasp"/>
</dbReference>
<proteinExistence type="predicted"/>
<feature type="domain" description="Biotin carboxylation" evidence="8">
    <location>
        <begin position="12"/>
        <end position="457"/>
    </location>
</feature>
<dbReference type="SUPFAM" id="SSF51246">
    <property type="entry name" value="Rudiment single hybrid motif"/>
    <property type="match status" value="1"/>
</dbReference>
<dbReference type="Proteomes" id="UP000547674">
    <property type="component" value="Unassembled WGS sequence"/>
</dbReference>
<dbReference type="Pfam" id="PF02785">
    <property type="entry name" value="Biotin_carb_C"/>
    <property type="match status" value="1"/>
</dbReference>
<dbReference type="InterPro" id="IPR004549">
    <property type="entry name" value="Acetyl_CoA_COase_biotin_COase"/>
</dbReference>
<dbReference type="SUPFAM" id="SSF56059">
    <property type="entry name" value="Glutathione synthetase ATP-binding domain-like"/>
    <property type="match status" value="1"/>
</dbReference>
<dbReference type="FunFam" id="3.30.1490.20:FF:000003">
    <property type="entry name" value="acetyl-CoA carboxylase isoform X1"/>
    <property type="match status" value="1"/>
</dbReference>
<gene>
    <name evidence="9" type="primary">accC</name>
    <name evidence="9" type="ORF">HKN21_05045</name>
</gene>
<dbReference type="InterPro" id="IPR011054">
    <property type="entry name" value="Rudment_hybrid_motif"/>
</dbReference>
<dbReference type="NCBIfam" id="NF006367">
    <property type="entry name" value="PRK08591.1"/>
    <property type="match status" value="1"/>
</dbReference>
<dbReference type="SUPFAM" id="SSF52440">
    <property type="entry name" value="PreATP-grasp domain"/>
    <property type="match status" value="1"/>
</dbReference>
<dbReference type="InterPro" id="IPR005481">
    <property type="entry name" value="BC-like_N"/>
</dbReference>
<evidence type="ECO:0000259" key="7">
    <source>
        <dbReference type="PROSITE" id="PS50975"/>
    </source>
</evidence>
<dbReference type="GO" id="GO:0005524">
    <property type="term" value="F:ATP binding"/>
    <property type="evidence" value="ECO:0007669"/>
    <property type="project" value="UniProtKB-UniRule"/>
</dbReference>
<dbReference type="PROSITE" id="PS50979">
    <property type="entry name" value="BC"/>
    <property type="match status" value="1"/>
</dbReference>
<evidence type="ECO:0000313" key="10">
    <source>
        <dbReference type="Proteomes" id="UP000547674"/>
    </source>
</evidence>
<evidence type="ECO:0000313" key="9">
    <source>
        <dbReference type="EMBL" id="NNF06106.1"/>
    </source>
</evidence>
<dbReference type="GO" id="GO:2001295">
    <property type="term" value="P:malonyl-CoA biosynthetic process"/>
    <property type="evidence" value="ECO:0007669"/>
    <property type="project" value="UniProtKB-UniPathway"/>
</dbReference>